<proteinExistence type="predicted"/>
<dbReference type="Proteomes" id="UP001597545">
    <property type="component" value="Unassembled WGS sequence"/>
</dbReference>
<evidence type="ECO:0000259" key="1">
    <source>
        <dbReference type="PROSITE" id="PS50234"/>
    </source>
</evidence>
<keyword evidence="3" id="KW-1185">Reference proteome</keyword>
<feature type="domain" description="VWFA" evidence="1">
    <location>
        <begin position="115"/>
        <end position="283"/>
    </location>
</feature>
<dbReference type="InterPro" id="IPR036465">
    <property type="entry name" value="vWFA_dom_sf"/>
</dbReference>
<comment type="caution">
    <text evidence="2">The sequence shown here is derived from an EMBL/GenBank/DDBJ whole genome shotgun (WGS) entry which is preliminary data.</text>
</comment>
<dbReference type="PROSITE" id="PS50234">
    <property type="entry name" value="VWFA"/>
    <property type="match status" value="1"/>
</dbReference>
<name>A0ABW5KLZ7_9SPHI</name>
<accession>A0ABW5KLZ7</accession>
<evidence type="ECO:0000313" key="3">
    <source>
        <dbReference type="Proteomes" id="UP001597545"/>
    </source>
</evidence>
<dbReference type="InterPro" id="IPR002035">
    <property type="entry name" value="VWF_A"/>
</dbReference>
<dbReference type="EMBL" id="JBHULR010000021">
    <property type="protein sequence ID" value="MFD2550007.1"/>
    <property type="molecule type" value="Genomic_DNA"/>
</dbReference>
<dbReference type="Pfam" id="PF00092">
    <property type="entry name" value="VWA"/>
    <property type="match status" value="1"/>
</dbReference>
<sequence length="337" mass="36926">MMTLRRKIWGALITLVLILPICSCQKDDDEVPVIEPIADNSLPSAAILNIVLLEKKASEIRFQIDVAVFRDSKNIETQLNAGHFQMDTLHLFGYDHPVANQHTTFHNGQAASAYSALMLLDQSGSITSTDPDNYRLDAAKIFCRNLGQNSNAALWSFAGSTYHDLVKFTTDTALLIPKIEGLRGQEGGSTPLYTSQYEAIRYTALEGKRPIKSVLTFTDGEDTEYGRSAQEVIDFALTEHVRLYNIGLGNVSANLLLGQSKATGGAFIYAKDAQQLISVFGNLGKLLDGTAQFYRTQWVVKAATGDVSLDQTGEIDHTLNISFPFGGEIDVPFSLPL</sequence>
<gene>
    <name evidence="2" type="ORF">ACFSR5_20340</name>
</gene>
<dbReference type="SMART" id="SM00327">
    <property type="entry name" value="VWA"/>
    <property type="match status" value="1"/>
</dbReference>
<dbReference type="CDD" id="cd00198">
    <property type="entry name" value="vWFA"/>
    <property type="match status" value="1"/>
</dbReference>
<dbReference type="Gene3D" id="3.40.50.410">
    <property type="entry name" value="von Willebrand factor, type A domain"/>
    <property type="match status" value="1"/>
</dbReference>
<organism evidence="2 3">
    <name type="scientific">Sphingobacterium suaedae</name>
    <dbReference type="NCBI Taxonomy" id="1686402"/>
    <lineage>
        <taxon>Bacteria</taxon>
        <taxon>Pseudomonadati</taxon>
        <taxon>Bacteroidota</taxon>
        <taxon>Sphingobacteriia</taxon>
        <taxon>Sphingobacteriales</taxon>
        <taxon>Sphingobacteriaceae</taxon>
        <taxon>Sphingobacterium</taxon>
    </lineage>
</organism>
<evidence type="ECO:0000313" key="2">
    <source>
        <dbReference type="EMBL" id="MFD2550007.1"/>
    </source>
</evidence>
<protein>
    <submittedName>
        <fullName evidence="2">VWA domain-containing protein</fullName>
    </submittedName>
</protein>
<reference evidence="3" key="1">
    <citation type="journal article" date="2019" name="Int. J. Syst. Evol. Microbiol.">
        <title>The Global Catalogue of Microorganisms (GCM) 10K type strain sequencing project: providing services to taxonomists for standard genome sequencing and annotation.</title>
        <authorList>
            <consortium name="The Broad Institute Genomics Platform"/>
            <consortium name="The Broad Institute Genome Sequencing Center for Infectious Disease"/>
            <person name="Wu L."/>
            <person name="Ma J."/>
        </authorList>
    </citation>
    <scope>NUCLEOTIDE SEQUENCE [LARGE SCALE GENOMIC DNA]</scope>
    <source>
        <strain evidence="3">KCTC 42662</strain>
    </source>
</reference>
<dbReference type="RefSeq" id="WP_380906418.1">
    <property type="nucleotide sequence ID" value="NZ_JBHUEG010000018.1"/>
</dbReference>
<dbReference type="SUPFAM" id="SSF53300">
    <property type="entry name" value="vWA-like"/>
    <property type="match status" value="1"/>
</dbReference>